<dbReference type="EMBL" id="VVIM01000009">
    <property type="protein sequence ID" value="KAB0794209.1"/>
    <property type="molecule type" value="Genomic_DNA"/>
</dbReference>
<gene>
    <name evidence="1" type="ORF">PPYR_13829</name>
</gene>
<keyword evidence="2" id="KW-1185">Reference proteome</keyword>
<reference evidence="1 2" key="1">
    <citation type="journal article" date="2018" name="Elife">
        <title>Firefly genomes illuminate parallel origins of bioluminescence in beetles.</title>
        <authorList>
            <person name="Fallon T.R."/>
            <person name="Lower S.E."/>
            <person name="Chang C.H."/>
            <person name="Bessho-Uehara M."/>
            <person name="Martin G.J."/>
            <person name="Bewick A.J."/>
            <person name="Behringer M."/>
            <person name="Debat H.J."/>
            <person name="Wong I."/>
            <person name="Day J.C."/>
            <person name="Suvorov A."/>
            <person name="Silva C.J."/>
            <person name="Stanger-Hall K.F."/>
            <person name="Hall D.W."/>
            <person name="Schmitz R.J."/>
            <person name="Nelson D.R."/>
            <person name="Lewis S.M."/>
            <person name="Shigenobu S."/>
            <person name="Bybee S.M."/>
            <person name="Larracuente A.M."/>
            <person name="Oba Y."/>
            <person name="Weng J.K."/>
        </authorList>
    </citation>
    <scope>NUCLEOTIDE SEQUENCE [LARGE SCALE GENOMIC DNA]</scope>
    <source>
        <strain evidence="1">1611_PpyrPB1</strain>
        <tissue evidence="1">Whole body</tissue>
    </source>
</reference>
<evidence type="ECO:0000313" key="1">
    <source>
        <dbReference type="EMBL" id="KAB0794209.1"/>
    </source>
</evidence>
<dbReference type="Proteomes" id="UP000327044">
    <property type="component" value="Unassembled WGS sequence"/>
</dbReference>
<protein>
    <recommendedName>
        <fullName evidence="3">Allatostatin C</fullName>
    </recommendedName>
</protein>
<evidence type="ECO:0000313" key="2">
    <source>
        <dbReference type="Proteomes" id="UP000327044"/>
    </source>
</evidence>
<proteinExistence type="predicted"/>
<comment type="caution">
    <text evidence="1">The sequence shown here is derived from an EMBL/GenBank/DDBJ whole genome shotgun (WGS) entry which is preliminary data.</text>
</comment>
<evidence type="ECO:0008006" key="3">
    <source>
        <dbReference type="Google" id="ProtNLM"/>
    </source>
</evidence>
<name>A0A5N4AA95_PHOPY</name>
<organism evidence="1 2">
    <name type="scientific">Photinus pyralis</name>
    <name type="common">Common eastern firefly</name>
    <name type="synonym">Lampyris pyralis</name>
    <dbReference type="NCBI Taxonomy" id="7054"/>
    <lineage>
        <taxon>Eukaryota</taxon>
        <taxon>Metazoa</taxon>
        <taxon>Ecdysozoa</taxon>
        <taxon>Arthropoda</taxon>
        <taxon>Hexapoda</taxon>
        <taxon>Insecta</taxon>
        <taxon>Pterygota</taxon>
        <taxon>Neoptera</taxon>
        <taxon>Endopterygota</taxon>
        <taxon>Coleoptera</taxon>
        <taxon>Polyphaga</taxon>
        <taxon>Elateriformia</taxon>
        <taxon>Elateroidea</taxon>
        <taxon>Lampyridae</taxon>
        <taxon>Lampyrinae</taxon>
        <taxon>Photinus</taxon>
    </lineage>
</organism>
<accession>A0A5N4AA95</accession>
<dbReference type="InParanoid" id="A0A5N4AA95"/>
<sequence length="139" mass="15994">MVRVIYVRVPDSRRPNSRTFKSRRGIYLSSSTMPQQIMQFLMRSILLLLVLATVSTSARSTTHFGETNQINQEQDGSSGGLIDSGLTPLQLEMLAQRLSEYNQIPPIPAAWERLARNPEVKRQSRYRQCYFNPISCFRK</sequence>
<dbReference type="AlphaFoldDB" id="A0A5N4AA95"/>